<keyword evidence="3" id="KW-1185">Reference proteome</keyword>
<dbReference type="AlphaFoldDB" id="A0A3A6U2B7"/>
<feature type="region of interest" description="Disordered" evidence="1">
    <location>
        <begin position="26"/>
        <end position="61"/>
    </location>
</feature>
<dbReference type="EMBL" id="QYYH01000030">
    <property type="protein sequence ID" value="RJY18157.1"/>
    <property type="molecule type" value="Genomic_DNA"/>
</dbReference>
<evidence type="ECO:0000256" key="1">
    <source>
        <dbReference type="SAM" id="MobiDB-lite"/>
    </source>
</evidence>
<organism evidence="2 3">
    <name type="scientific">Parashewanella spongiae</name>
    <dbReference type="NCBI Taxonomy" id="342950"/>
    <lineage>
        <taxon>Bacteria</taxon>
        <taxon>Pseudomonadati</taxon>
        <taxon>Pseudomonadota</taxon>
        <taxon>Gammaproteobacteria</taxon>
        <taxon>Alteromonadales</taxon>
        <taxon>Shewanellaceae</taxon>
        <taxon>Parashewanella</taxon>
    </lineage>
</organism>
<gene>
    <name evidence="2" type="ORF">D5R81_06515</name>
</gene>
<sequence length="197" mass="21823">MVKFLALVVIVGLGYFLYNRARRKDSSETLPTSEKAPTPTETEEVVAVEDSPKAETQHEDEPEVAVVAEAPQLDWADDNLVNAMTQVNRSDDSNQQYQGMLSAIAVCYKQRKTQQYLIFGYSLSQQYQTLFGQQESSAKLNGTGFMQLATLATDNGDFDLAINLCQQALDNDLSDGTVTGFEGRIKRIQQAQKKAAQ</sequence>
<feature type="compositionally biased region" description="Basic and acidic residues" evidence="1">
    <location>
        <begin position="50"/>
        <end position="59"/>
    </location>
</feature>
<dbReference type="Proteomes" id="UP000273022">
    <property type="component" value="Unassembled WGS sequence"/>
</dbReference>
<evidence type="ECO:0000313" key="2">
    <source>
        <dbReference type="EMBL" id="RJY18157.1"/>
    </source>
</evidence>
<dbReference type="OrthoDB" id="6398477at2"/>
<dbReference type="RefSeq" id="WP_121852849.1">
    <property type="nucleotide sequence ID" value="NZ_CP037952.1"/>
</dbReference>
<proteinExistence type="predicted"/>
<accession>A0A3A6U2B7</accession>
<name>A0A3A6U2B7_9GAMM</name>
<evidence type="ECO:0000313" key="3">
    <source>
        <dbReference type="Proteomes" id="UP000273022"/>
    </source>
</evidence>
<reference evidence="2 3" key="1">
    <citation type="submission" date="2018-09" db="EMBL/GenBank/DDBJ databases">
        <title>Phylogeny of the Shewanellaceae, and recommendation for two new genera, Pseudoshewanella and Parashewanella.</title>
        <authorList>
            <person name="Wang G."/>
        </authorList>
    </citation>
    <scope>NUCLEOTIDE SEQUENCE [LARGE SCALE GENOMIC DNA]</scope>
    <source>
        <strain evidence="2 3">KCTC 22492</strain>
    </source>
</reference>
<protein>
    <submittedName>
        <fullName evidence="2">Uncharacterized protein</fullName>
    </submittedName>
</protein>
<comment type="caution">
    <text evidence="2">The sequence shown here is derived from an EMBL/GenBank/DDBJ whole genome shotgun (WGS) entry which is preliminary data.</text>
</comment>